<reference evidence="7" key="1">
    <citation type="submission" date="2022-11" db="EMBL/GenBank/DDBJ databases">
        <authorList>
            <person name="Morgan W.R."/>
            <person name="Tartar A."/>
        </authorList>
    </citation>
    <scope>NUCLEOTIDE SEQUENCE</scope>
    <source>
        <strain evidence="7">ARSEF 373</strain>
    </source>
</reference>
<evidence type="ECO:0000259" key="6">
    <source>
        <dbReference type="PROSITE" id="PS51722"/>
    </source>
</evidence>
<evidence type="ECO:0000256" key="5">
    <source>
        <dbReference type="SAM" id="MobiDB-lite"/>
    </source>
</evidence>
<dbReference type="InterPro" id="IPR027417">
    <property type="entry name" value="P-loop_NTPase"/>
</dbReference>
<reference evidence="7" key="2">
    <citation type="journal article" date="2023" name="Microbiol Resour">
        <title>Decontamination and Annotation of the Draft Genome Sequence of the Oomycete Lagenidium giganteum ARSEF 373.</title>
        <authorList>
            <person name="Morgan W.R."/>
            <person name="Tartar A."/>
        </authorList>
    </citation>
    <scope>NUCLEOTIDE SEQUENCE</scope>
    <source>
        <strain evidence="7">ARSEF 373</strain>
    </source>
</reference>
<feature type="compositionally biased region" description="Polar residues" evidence="5">
    <location>
        <begin position="602"/>
        <end position="618"/>
    </location>
</feature>
<dbReference type="Gene3D" id="2.40.30.10">
    <property type="entry name" value="Translation factors"/>
    <property type="match status" value="1"/>
</dbReference>
<feature type="compositionally biased region" description="Polar residues" evidence="5">
    <location>
        <begin position="1130"/>
        <end position="1171"/>
    </location>
</feature>
<evidence type="ECO:0000313" key="7">
    <source>
        <dbReference type="EMBL" id="DBA05304.1"/>
    </source>
</evidence>
<dbReference type="GO" id="GO:0003924">
    <property type="term" value="F:GTPase activity"/>
    <property type="evidence" value="ECO:0007669"/>
    <property type="project" value="InterPro"/>
</dbReference>
<accession>A0AAV2ZIP0</accession>
<dbReference type="SUPFAM" id="SSF52540">
    <property type="entry name" value="P-loop containing nucleoside triphosphate hydrolases"/>
    <property type="match status" value="1"/>
</dbReference>
<dbReference type="InterPro" id="IPR050055">
    <property type="entry name" value="EF-Tu_GTPase"/>
</dbReference>
<sequence length="1233" mass="141865">MAMENLPELLRRVRHEYERVLESNERTFQKLPSEVEEGNVEYKLQLLDPSPDRLKQLVTQLHWRLNEGKGVAFYEVGVRDNGVAIGINEQSMVKSLTTLSRMCQVLQADLEVVHFRDGHALHHKAVRVRITRIAQKKAKKQLRVSVIGDVESGKSTLIGVLTRGCLDDGSGLARMQVFRHRHEIENGRTSSISEHPIGITQDGRFALIDDFGDFDQLDDDDESKEIRSVITLSDLAGHKKYLKVTASGLASQFPDYTLLVVDSTKGVQAMTIEHVKIAAALELSLFVVVTKVDIATADRVHQTTKEVAELFQSFCSEKRLLVIGEGDELPVDDTLIPLFQVSNVDGCGLNELQKYLATLEPKRTWIDQLSVAAEFQINKCYDIEEIGTVVTGLMQSGTICVGEHMLLGPDSNGQFVLVEVDSIEVQRKATRSLGAGQTGAILLNFPDDVDVNVSSIRKGMMLVHPSVRPMATLQFDAEVHFLKDSPTIRENYQAVIHAGQIRQMAKLVRMDSFEEKETEQRAMCRFEFMYWPEYIRPDLPLVLREGMAHAVGKIGAVMVSSEQDARASDGVKLTGAAISDNASASHDLQLQFNNVHGHVNAKGSNNDGGEDSVQQVSTKKVKIKKKKGPRAQTIEEVFATISTVRSSGLNPPAEHIVLTPRSAEACLRCGVNPETLKIRDLDSFYDPEITPAVQRMRHEAYSMRRHEEMKAVRAEKKKIVAAEEEDSPKSLSPSPKKKNASAHSTPEKNDASSMLEIERKRLEKVRLRQERELEQMLEFEMKMSKIQQDANEKLERERRLHEQRERERVKRQQELAEEKRMREIKKKAQMDVEEERRKVLAAEMAARDRELAEQKAKQERLRRIEARQREEERKAKAEEHRLVTEAIIKQQQFEINERLKELEHAELTRNEMLEQQRLLRAQEMEDRRRKVALRIRKNLKMSRKIELQRKKEIKRKQKASDQLRKEHEEELERQRELARQQQEMLERKRQMVLDEARREEERKKEELLQRQREIDMNVQQVQQTQAHQLEMKKEYRRIQQQLKLDKVERMKRIQEYKRLETLRKLHETEERTQQMLQEKDELVRRRKQIAVQTKIQRDMIIRTMENVKITKKWNQAHKTIEKVMGKSPGHSPSPTKSVNRPKSSSSVTRSATMLPTITRPTTPGNSGSGNQSRVFRPPSPPPVRTAFKFTKEAEESASSTTKGGKPQAYFSPYEEVPDQIRMKKNKNMRSAVF</sequence>
<feature type="region of interest" description="Disordered" evidence="5">
    <location>
        <begin position="951"/>
        <end position="977"/>
    </location>
</feature>
<comment type="caution">
    <text evidence="7">The sequence shown here is derived from an EMBL/GenBank/DDBJ whole genome shotgun (WGS) entry which is preliminary data.</text>
</comment>
<feature type="compositionally biased region" description="Basic and acidic residues" evidence="5">
    <location>
        <begin position="958"/>
        <end position="977"/>
    </location>
</feature>
<dbReference type="SUPFAM" id="SSF50465">
    <property type="entry name" value="EF-Tu/eEF-1alpha/eIF2-gamma C-terminal domain"/>
    <property type="match status" value="1"/>
</dbReference>
<feature type="region of interest" description="Disordered" evidence="5">
    <location>
        <begin position="721"/>
        <end position="756"/>
    </location>
</feature>
<dbReference type="PANTHER" id="PTHR43721:SF9">
    <property type="entry name" value="GTP-BINDING PROTEIN 1"/>
    <property type="match status" value="1"/>
</dbReference>
<proteinExistence type="inferred from homology"/>
<dbReference type="InterPro" id="IPR009000">
    <property type="entry name" value="Transl_B-barrel_sf"/>
</dbReference>
<dbReference type="EMBL" id="DAKRPA010000001">
    <property type="protein sequence ID" value="DBA05304.1"/>
    <property type="molecule type" value="Genomic_DNA"/>
</dbReference>
<feature type="region of interest" description="Disordered" evidence="5">
    <location>
        <begin position="789"/>
        <end position="813"/>
    </location>
</feature>
<comment type="similarity">
    <text evidence="1">Belongs to the TRAFAC class translation factor GTPase superfamily. Classic translation factor GTPase family. EF-Tu/EF-1A subfamily.</text>
</comment>
<feature type="compositionally biased region" description="Basic and acidic residues" evidence="5">
    <location>
        <begin position="745"/>
        <end position="756"/>
    </location>
</feature>
<evidence type="ECO:0000256" key="1">
    <source>
        <dbReference type="ARBA" id="ARBA00007249"/>
    </source>
</evidence>
<evidence type="ECO:0000313" key="8">
    <source>
        <dbReference type="Proteomes" id="UP001146120"/>
    </source>
</evidence>
<dbReference type="CDD" id="cd03694">
    <property type="entry name" value="GTPBP_II"/>
    <property type="match status" value="1"/>
</dbReference>
<evidence type="ECO:0000256" key="3">
    <source>
        <dbReference type="ARBA" id="ARBA00022741"/>
    </source>
</evidence>
<dbReference type="AlphaFoldDB" id="A0AAV2ZIP0"/>
<organism evidence="7 8">
    <name type="scientific">Lagenidium giganteum</name>
    <dbReference type="NCBI Taxonomy" id="4803"/>
    <lineage>
        <taxon>Eukaryota</taxon>
        <taxon>Sar</taxon>
        <taxon>Stramenopiles</taxon>
        <taxon>Oomycota</taxon>
        <taxon>Peronosporomycetes</taxon>
        <taxon>Pythiales</taxon>
        <taxon>Pythiaceae</taxon>
    </lineage>
</organism>
<name>A0AAV2ZIP0_9STRA</name>
<dbReference type="SUPFAM" id="SSF50447">
    <property type="entry name" value="Translation proteins"/>
    <property type="match status" value="1"/>
</dbReference>
<dbReference type="InterPro" id="IPR000795">
    <property type="entry name" value="T_Tr_GTP-bd_dom"/>
</dbReference>
<keyword evidence="8" id="KW-1185">Reference proteome</keyword>
<dbReference type="PANTHER" id="PTHR43721">
    <property type="entry name" value="ELONGATION FACTOR TU-RELATED"/>
    <property type="match status" value="1"/>
</dbReference>
<keyword evidence="3" id="KW-0547">Nucleotide-binding</keyword>
<protein>
    <recommendedName>
        <fullName evidence="2">Elongation factor Tu, chloroplastic</fullName>
    </recommendedName>
</protein>
<dbReference type="GO" id="GO:0003746">
    <property type="term" value="F:translation elongation factor activity"/>
    <property type="evidence" value="ECO:0007669"/>
    <property type="project" value="TreeGrafter"/>
</dbReference>
<feature type="region of interest" description="Disordered" evidence="5">
    <location>
        <begin position="1122"/>
        <end position="1233"/>
    </location>
</feature>
<evidence type="ECO:0000256" key="2">
    <source>
        <dbReference type="ARBA" id="ARBA00021392"/>
    </source>
</evidence>
<dbReference type="GO" id="GO:0005525">
    <property type="term" value="F:GTP binding"/>
    <property type="evidence" value="ECO:0007669"/>
    <property type="project" value="UniProtKB-KW"/>
</dbReference>
<dbReference type="InterPro" id="IPR009001">
    <property type="entry name" value="Transl_elong_EF1A/Init_IF2_C"/>
</dbReference>
<dbReference type="Gene3D" id="3.40.50.300">
    <property type="entry name" value="P-loop containing nucleotide triphosphate hydrolases"/>
    <property type="match status" value="1"/>
</dbReference>
<dbReference type="Proteomes" id="UP001146120">
    <property type="component" value="Unassembled WGS sequence"/>
</dbReference>
<gene>
    <name evidence="7" type="ORF">N0F65_007466</name>
</gene>
<dbReference type="Pfam" id="PF00009">
    <property type="entry name" value="GTP_EFTU"/>
    <property type="match status" value="1"/>
</dbReference>
<feature type="compositionally biased region" description="Basic and acidic residues" evidence="5">
    <location>
        <begin position="790"/>
        <end position="813"/>
    </location>
</feature>
<keyword evidence="4" id="KW-0342">GTP-binding</keyword>
<evidence type="ECO:0000256" key="4">
    <source>
        <dbReference type="ARBA" id="ARBA00023134"/>
    </source>
</evidence>
<feature type="domain" description="Tr-type G" evidence="6">
    <location>
        <begin position="139"/>
        <end position="364"/>
    </location>
</feature>
<dbReference type="PROSITE" id="PS51722">
    <property type="entry name" value="G_TR_2"/>
    <property type="match status" value="1"/>
</dbReference>
<feature type="region of interest" description="Disordered" evidence="5">
    <location>
        <begin position="597"/>
        <end position="620"/>
    </location>
</feature>